<dbReference type="InterPro" id="IPR052067">
    <property type="entry name" value="Metal_resp_HTH_trans_reg"/>
</dbReference>
<dbReference type="InterPro" id="IPR000835">
    <property type="entry name" value="HTH_MarR-typ"/>
</dbReference>
<evidence type="ECO:0000313" key="6">
    <source>
        <dbReference type="Proteomes" id="UP001315967"/>
    </source>
</evidence>
<evidence type="ECO:0000256" key="2">
    <source>
        <dbReference type="ARBA" id="ARBA00023125"/>
    </source>
</evidence>
<keyword evidence="3" id="KW-0804">Transcription</keyword>
<evidence type="ECO:0000256" key="3">
    <source>
        <dbReference type="ARBA" id="ARBA00023163"/>
    </source>
</evidence>
<accession>A0ABY5P4V9</accession>
<keyword evidence="6" id="KW-1185">Reference proteome</keyword>
<dbReference type="Pfam" id="PF01047">
    <property type="entry name" value="MarR"/>
    <property type="match status" value="1"/>
</dbReference>
<dbReference type="Gene3D" id="1.10.10.10">
    <property type="entry name" value="Winged helix-like DNA-binding domain superfamily/Winged helix DNA-binding domain"/>
    <property type="match status" value="1"/>
</dbReference>
<evidence type="ECO:0000259" key="4">
    <source>
        <dbReference type="PROSITE" id="PS50995"/>
    </source>
</evidence>
<keyword evidence="1" id="KW-0805">Transcription regulation</keyword>
<dbReference type="EMBL" id="CP102453">
    <property type="protein sequence ID" value="UUX33791.1"/>
    <property type="molecule type" value="Genomic_DNA"/>
</dbReference>
<dbReference type="InterPro" id="IPR036390">
    <property type="entry name" value="WH_DNA-bd_sf"/>
</dbReference>
<dbReference type="PROSITE" id="PS50995">
    <property type="entry name" value="HTH_MARR_2"/>
    <property type="match status" value="1"/>
</dbReference>
<dbReference type="SUPFAM" id="SSF46785">
    <property type="entry name" value="Winged helix' DNA-binding domain"/>
    <property type="match status" value="1"/>
</dbReference>
<proteinExistence type="predicted"/>
<dbReference type="SMART" id="SM00347">
    <property type="entry name" value="HTH_MARR"/>
    <property type="match status" value="1"/>
</dbReference>
<dbReference type="InterPro" id="IPR036388">
    <property type="entry name" value="WH-like_DNA-bd_sf"/>
</dbReference>
<dbReference type="PANTHER" id="PTHR35790">
    <property type="entry name" value="HTH-TYPE TRANSCRIPTIONAL REGULATOR PCHR"/>
    <property type="match status" value="1"/>
</dbReference>
<reference evidence="5 6" key="1">
    <citation type="submission" date="2022-08" db="EMBL/GenBank/DDBJ databases">
        <title>Aerococcaceae sp. nov isolated from spoiled eye mask.</title>
        <authorList>
            <person name="Zhou G."/>
            <person name="Xie X.-B."/>
            <person name="Shi Q.-S."/>
            <person name="Wang Y.-S."/>
            <person name="Wen X."/>
            <person name="Peng H."/>
            <person name="Yang X.-J."/>
            <person name="Tao H.-B."/>
            <person name="Huang X.-M."/>
        </authorList>
    </citation>
    <scope>NUCLEOTIDE SEQUENCE [LARGE SCALE GENOMIC DNA]</scope>
    <source>
        <strain evidence="6">DM20194951</strain>
    </source>
</reference>
<protein>
    <submittedName>
        <fullName evidence="5">MarR family transcriptional regulator</fullName>
    </submittedName>
</protein>
<dbReference type="RefSeq" id="WP_313793293.1">
    <property type="nucleotide sequence ID" value="NZ_CP102453.1"/>
</dbReference>
<organism evidence="5 6">
    <name type="scientific">Fundicoccus culcitae</name>
    <dbReference type="NCBI Taxonomy" id="2969821"/>
    <lineage>
        <taxon>Bacteria</taxon>
        <taxon>Bacillati</taxon>
        <taxon>Bacillota</taxon>
        <taxon>Bacilli</taxon>
        <taxon>Lactobacillales</taxon>
        <taxon>Aerococcaceae</taxon>
        <taxon>Fundicoccus</taxon>
    </lineage>
</organism>
<sequence length="193" mass="22532">MNETLNTSIDLAKYQDQLEVYEKEVISTWVDEDEDIELTAERYKQLNNIMQPMYNLILSYSKYFSIRKDYGTGIELTMIEAHILQDITDPEYQTASALAKKWKRTRSAISQIITKLENKQLIERTANPSDRKSYDLKLTPLGQETALAHSRYDNVDIVKTHKKLFKKFSPVEMAAFFAICESYNEILEENQNL</sequence>
<name>A0ABY5P4V9_9LACT</name>
<evidence type="ECO:0000313" key="5">
    <source>
        <dbReference type="EMBL" id="UUX33791.1"/>
    </source>
</evidence>
<keyword evidence="2" id="KW-0238">DNA-binding</keyword>
<evidence type="ECO:0000256" key="1">
    <source>
        <dbReference type="ARBA" id="ARBA00023015"/>
    </source>
</evidence>
<gene>
    <name evidence="5" type="ORF">NRE15_13010</name>
</gene>
<dbReference type="PANTHER" id="PTHR35790:SF4">
    <property type="entry name" value="HTH-TYPE TRANSCRIPTIONAL REGULATOR PCHR"/>
    <property type="match status" value="1"/>
</dbReference>
<feature type="domain" description="HTH marR-type" evidence="4">
    <location>
        <begin position="46"/>
        <end position="185"/>
    </location>
</feature>
<dbReference type="Proteomes" id="UP001315967">
    <property type="component" value="Chromosome"/>
</dbReference>